<sequence length="139" mass="13761">MPNAVNDHPIGKQKLAPRFNRLKVLNIIKLATMDKMKEAEGAGGGGGGGGTAGGGGGTTEGGDAFHSEFYNTGRIGRRNALPDILGSHCTTTTADLPTQLGALSTSDCPTKAPNTQAGSPMMSNTATTSVTGSGGGGGS</sequence>
<dbReference type="GO" id="GO:0004860">
    <property type="term" value="F:protein kinase inhibitor activity"/>
    <property type="evidence" value="ECO:0007669"/>
    <property type="project" value="UniProtKB-KW"/>
</dbReference>
<dbReference type="InterPro" id="IPR004171">
    <property type="entry name" value="cAMP_dep_PKI"/>
</dbReference>
<feature type="region of interest" description="Disordered" evidence="4">
    <location>
        <begin position="99"/>
        <end position="139"/>
    </location>
</feature>
<dbReference type="Pfam" id="PF02827">
    <property type="entry name" value="PKI"/>
    <property type="match status" value="1"/>
</dbReference>
<evidence type="ECO:0000256" key="4">
    <source>
        <dbReference type="SAM" id="MobiDB-lite"/>
    </source>
</evidence>
<dbReference type="EMBL" id="JBEHCU010004210">
    <property type="protein sequence ID" value="KAL1401740.1"/>
    <property type="molecule type" value="Genomic_DNA"/>
</dbReference>
<feature type="compositionally biased region" description="Gly residues" evidence="4">
    <location>
        <begin position="41"/>
        <end position="60"/>
    </location>
</feature>
<evidence type="ECO:0000256" key="3">
    <source>
        <dbReference type="ARBA" id="ARBA00023013"/>
    </source>
</evidence>
<evidence type="ECO:0000313" key="5">
    <source>
        <dbReference type="EMBL" id="KAL1401740.1"/>
    </source>
</evidence>
<evidence type="ECO:0000256" key="2">
    <source>
        <dbReference type="ARBA" id="ARBA00006393"/>
    </source>
</evidence>
<dbReference type="AlphaFoldDB" id="A0ABD1DPR1"/>
<evidence type="ECO:0000313" key="6">
    <source>
        <dbReference type="Proteomes" id="UP001562425"/>
    </source>
</evidence>
<comment type="function">
    <text evidence="1">Extremely potent competitive inhibitor of cAMP-dependent protein kinase activity, this protein interacts with the catalytic subunit of the enzyme after the cAMP-induced dissociation of its regulatory chains.</text>
</comment>
<organism evidence="5 6">
    <name type="scientific">Culex pipiens pipiens</name>
    <name type="common">Northern house mosquito</name>
    <dbReference type="NCBI Taxonomy" id="38569"/>
    <lineage>
        <taxon>Eukaryota</taxon>
        <taxon>Metazoa</taxon>
        <taxon>Ecdysozoa</taxon>
        <taxon>Arthropoda</taxon>
        <taxon>Hexapoda</taxon>
        <taxon>Insecta</taxon>
        <taxon>Pterygota</taxon>
        <taxon>Neoptera</taxon>
        <taxon>Endopterygota</taxon>
        <taxon>Diptera</taxon>
        <taxon>Nematocera</taxon>
        <taxon>Culicoidea</taxon>
        <taxon>Culicidae</taxon>
        <taxon>Culicinae</taxon>
        <taxon>Culicini</taxon>
        <taxon>Culex</taxon>
        <taxon>Culex</taxon>
    </lineage>
</organism>
<keyword evidence="3" id="KW-0649">Protein kinase inhibitor</keyword>
<evidence type="ECO:0000256" key="1">
    <source>
        <dbReference type="ARBA" id="ARBA00002844"/>
    </source>
</evidence>
<reference evidence="5 6" key="1">
    <citation type="submission" date="2024-05" db="EMBL/GenBank/DDBJ databases">
        <title>Culex pipiens pipiens assembly and annotation.</title>
        <authorList>
            <person name="Alout H."/>
            <person name="Durand T."/>
        </authorList>
    </citation>
    <scope>NUCLEOTIDE SEQUENCE [LARGE SCALE GENOMIC DNA]</scope>
    <source>
        <strain evidence="5">HA-2024</strain>
        <tissue evidence="5">Whole body</tissue>
    </source>
</reference>
<feature type="compositionally biased region" description="Polar residues" evidence="4">
    <location>
        <begin position="99"/>
        <end position="122"/>
    </location>
</feature>
<accession>A0ABD1DPR1</accession>
<dbReference type="Proteomes" id="UP001562425">
    <property type="component" value="Unassembled WGS sequence"/>
</dbReference>
<dbReference type="PANTHER" id="PTHR15416">
    <property type="entry name" value="CAMP-DEPENDENT PROTEIN KINASE INHIBITOR/PKI"/>
    <property type="match status" value="1"/>
</dbReference>
<comment type="similarity">
    <text evidence="2">Belongs to the PKI family.</text>
</comment>
<protein>
    <submittedName>
        <fullName evidence="5">Uncharacterized protein</fullName>
    </submittedName>
</protein>
<keyword evidence="6" id="KW-1185">Reference proteome</keyword>
<proteinExistence type="inferred from homology"/>
<feature type="region of interest" description="Disordered" evidence="4">
    <location>
        <begin position="38"/>
        <end position="70"/>
    </location>
</feature>
<name>A0ABD1DPR1_CULPP</name>
<gene>
    <name evidence="5" type="ORF">pipiens_006396</name>
</gene>
<comment type="caution">
    <text evidence="5">The sequence shown here is derived from an EMBL/GenBank/DDBJ whole genome shotgun (WGS) entry which is preliminary data.</text>
</comment>